<evidence type="ECO:0008006" key="3">
    <source>
        <dbReference type="Google" id="ProtNLM"/>
    </source>
</evidence>
<gene>
    <name evidence="1" type="ORF">HMPREF9968_0789</name>
</gene>
<comment type="caution">
    <text evidence="1">The sequence shown here is derived from an EMBL/GenBank/DDBJ whole genome shotgun (WGS) entry which is preliminary data.</text>
</comment>
<dbReference type="EMBL" id="AFNM01000016">
    <property type="protein sequence ID" value="EGL91129.1"/>
    <property type="molecule type" value="Genomic_DNA"/>
</dbReference>
<proteinExistence type="predicted"/>
<dbReference type="Proteomes" id="UP000003695">
    <property type="component" value="Unassembled WGS sequence"/>
</dbReference>
<dbReference type="InterPro" id="IPR023164">
    <property type="entry name" value="YqgQ-like_sf"/>
</dbReference>
<dbReference type="InterPro" id="IPR009256">
    <property type="entry name" value="YqgQ-like"/>
</dbReference>
<dbReference type="PATRIC" id="fig|1005704.3.peg.456"/>
<evidence type="ECO:0000313" key="1">
    <source>
        <dbReference type="EMBL" id="EGL91129.1"/>
    </source>
</evidence>
<evidence type="ECO:0000313" key="2">
    <source>
        <dbReference type="Proteomes" id="UP000003695"/>
    </source>
</evidence>
<dbReference type="Gene3D" id="1.10.287.760">
    <property type="entry name" value="YqgQ-like"/>
    <property type="match status" value="1"/>
</dbReference>
<accession>F5VT91</accession>
<name>F5VT91_STROR</name>
<reference evidence="1 2" key="1">
    <citation type="submission" date="2011-04" db="EMBL/GenBank/DDBJ databases">
        <authorList>
            <person name="Durkin A.S."/>
            <person name="Radune D."/>
            <person name="Hostetler J."/>
            <person name="Torralba M."/>
            <person name="Gillis M."/>
            <person name="Methe B."/>
            <person name="Sutton G."/>
            <person name="Nelson K.E."/>
        </authorList>
    </citation>
    <scope>NUCLEOTIDE SEQUENCE [LARGE SCALE GENOMIC DNA]</scope>
    <source>
        <strain evidence="1 2">SK255</strain>
    </source>
</reference>
<protein>
    <recommendedName>
        <fullName evidence="3">PF06014 family protein</fullName>
    </recommendedName>
</protein>
<dbReference type="SUPFAM" id="SSF158379">
    <property type="entry name" value="YqgQ-like"/>
    <property type="match status" value="1"/>
</dbReference>
<dbReference type="AlphaFoldDB" id="F5VT91"/>
<sequence length="99" mass="11661">MKTKKIGGKSWSSIEKSLESAKMEAMKTFYDVQQFLKQFGIIVYMGKRLYDIELMKLELSRIYDAGLMDKLDYLEAEAVLRREHKIELDYIEKNGDKNL</sequence>
<organism evidence="1 2">
    <name type="scientific">Streptococcus oralis SK255</name>
    <dbReference type="NCBI Taxonomy" id="1005704"/>
    <lineage>
        <taxon>Bacteria</taxon>
        <taxon>Bacillati</taxon>
        <taxon>Bacillota</taxon>
        <taxon>Bacilli</taxon>
        <taxon>Lactobacillales</taxon>
        <taxon>Streptococcaceae</taxon>
        <taxon>Streptococcus</taxon>
    </lineage>
</organism>
<dbReference type="eggNOG" id="COG4483">
    <property type="taxonomic scope" value="Bacteria"/>
</dbReference>
<dbReference type="Pfam" id="PF06014">
    <property type="entry name" value="YqgQ-like"/>
    <property type="match status" value="1"/>
</dbReference>